<organism evidence="7 8">
    <name type="scientific">Treponema pedis</name>
    <dbReference type="NCBI Taxonomy" id="409322"/>
    <lineage>
        <taxon>Bacteria</taxon>
        <taxon>Pseudomonadati</taxon>
        <taxon>Spirochaetota</taxon>
        <taxon>Spirochaetia</taxon>
        <taxon>Spirochaetales</taxon>
        <taxon>Treponemataceae</taxon>
        <taxon>Treponema</taxon>
    </lineage>
</organism>
<keyword evidence="4" id="KW-0143">Chaperone</keyword>
<reference evidence="7 8" key="1">
    <citation type="submission" date="2020-09" db="EMBL/GenBank/DDBJ databases">
        <title>Characterization of Treponema spp. from bovine digital dermatitis in Korea.</title>
        <authorList>
            <person name="Espiritu H.M."/>
            <person name="Cho Y.I."/>
            <person name="Mamuad L."/>
        </authorList>
    </citation>
    <scope>NUCLEOTIDE SEQUENCE [LARGE SCALE GENOMIC DNA]</scope>
    <source>
        <strain evidence="7 8">KS1</strain>
    </source>
</reference>
<evidence type="ECO:0000313" key="8">
    <source>
        <dbReference type="Proteomes" id="UP000593915"/>
    </source>
</evidence>
<dbReference type="PANTHER" id="PTHR30111:SF1">
    <property type="entry name" value="33 KDA CHAPERONIN"/>
    <property type="match status" value="1"/>
</dbReference>
<evidence type="ECO:0000256" key="4">
    <source>
        <dbReference type="ARBA" id="ARBA00023186"/>
    </source>
</evidence>
<dbReference type="InterPro" id="IPR016153">
    <property type="entry name" value="Heat_shock_Hsp33_N"/>
</dbReference>
<dbReference type="GO" id="GO:0005737">
    <property type="term" value="C:cytoplasm"/>
    <property type="evidence" value="ECO:0007669"/>
    <property type="project" value="InterPro"/>
</dbReference>
<keyword evidence="1" id="KW-0963">Cytoplasm</keyword>
<evidence type="ECO:0000256" key="2">
    <source>
        <dbReference type="ARBA" id="ARBA00022833"/>
    </source>
</evidence>
<evidence type="ECO:0000256" key="6">
    <source>
        <dbReference type="SAM" id="Phobius"/>
    </source>
</evidence>
<keyword evidence="6" id="KW-1133">Transmembrane helix</keyword>
<dbReference type="PANTHER" id="PTHR30111">
    <property type="entry name" value="33 KDA CHAPERONIN"/>
    <property type="match status" value="1"/>
</dbReference>
<dbReference type="SUPFAM" id="SSF118352">
    <property type="entry name" value="HSP33 redox switch-like"/>
    <property type="match status" value="1"/>
</dbReference>
<dbReference type="GO" id="GO:0051082">
    <property type="term" value="F:unfolded protein binding"/>
    <property type="evidence" value="ECO:0007669"/>
    <property type="project" value="InterPro"/>
</dbReference>
<proteinExistence type="predicted"/>
<evidence type="ECO:0000256" key="5">
    <source>
        <dbReference type="ARBA" id="ARBA00023284"/>
    </source>
</evidence>
<accession>A0A7S7AWP8</accession>
<dbReference type="Gene3D" id="3.55.30.10">
    <property type="entry name" value="Hsp33 domain"/>
    <property type="match status" value="1"/>
</dbReference>
<sequence length="315" mass="35346">MITKPITDLSLLEKFKTLHEDGMTVFMIGDGIARGAFFHGTRFVNKMRAQHELGILETLVLGHASLCAALLIPMMKGHERTVFRCDTKGPLVGFSTEAFSEGFVRGYLLQDPIVLNEQLSNWNLKPFFGEGKISVVRFTEASIKTGTPPITGITEIKHKNIALDLSEYFLRSEQTVTGFNTGIQFDKEGKVIGAGGMYIQLMPNADNDENKEIIEKIEHAFSAVPSLGQWFSEGGNREDVIFGLFRDCGVQVLLERQIDFNCPCSEDGFRNKLSVLPKQELEDMYKNGSDIIELYCHNCGSVYKYKKEILKELLV</sequence>
<dbReference type="Gene3D" id="3.90.1280.10">
    <property type="entry name" value="HSP33 redox switch-like"/>
    <property type="match status" value="1"/>
</dbReference>
<dbReference type="Pfam" id="PF01430">
    <property type="entry name" value="HSP33"/>
    <property type="match status" value="1"/>
</dbReference>
<dbReference type="RefSeq" id="WP_024467121.1">
    <property type="nucleotide sequence ID" value="NZ_CP061839.1"/>
</dbReference>
<dbReference type="Proteomes" id="UP000593915">
    <property type="component" value="Chromosome"/>
</dbReference>
<keyword evidence="6" id="KW-0812">Transmembrane</keyword>
<keyword evidence="5" id="KW-0676">Redox-active center</keyword>
<dbReference type="InterPro" id="IPR000397">
    <property type="entry name" value="Heat_shock_Hsp33"/>
</dbReference>
<dbReference type="SUPFAM" id="SSF64397">
    <property type="entry name" value="Hsp33 domain"/>
    <property type="match status" value="1"/>
</dbReference>
<dbReference type="PIRSF" id="PIRSF005261">
    <property type="entry name" value="Heat_shock_Hsp33"/>
    <property type="match status" value="1"/>
</dbReference>
<feature type="transmembrane region" description="Helical" evidence="6">
    <location>
        <begin position="53"/>
        <end position="75"/>
    </location>
</feature>
<evidence type="ECO:0000256" key="1">
    <source>
        <dbReference type="ARBA" id="ARBA00022490"/>
    </source>
</evidence>
<dbReference type="GO" id="GO:0042026">
    <property type="term" value="P:protein refolding"/>
    <property type="evidence" value="ECO:0007669"/>
    <property type="project" value="TreeGrafter"/>
</dbReference>
<dbReference type="GO" id="GO:0044183">
    <property type="term" value="F:protein folding chaperone"/>
    <property type="evidence" value="ECO:0007669"/>
    <property type="project" value="TreeGrafter"/>
</dbReference>
<keyword evidence="2" id="KW-0862">Zinc</keyword>
<gene>
    <name evidence="7" type="ORF">IFE08_13875</name>
</gene>
<protein>
    <submittedName>
        <fullName evidence="7">Hsp33 family molecular chaperone HslO</fullName>
    </submittedName>
</protein>
<dbReference type="EMBL" id="CP061839">
    <property type="protein sequence ID" value="QOW60846.1"/>
    <property type="molecule type" value="Genomic_DNA"/>
</dbReference>
<dbReference type="AlphaFoldDB" id="A0A7S7AWP8"/>
<name>A0A7S7AWP8_9SPIR</name>
<dbReference type="InterPro" id="IPR016154">
    <property type="entry name" value="Heat_shock_Hsp33_C"/>
</dbReference>
<keyword evidence="6" id="KW-0472">Membrane</keyword>
<keyword evidence="3" id="KW-1015">Disulfide bond</keyword>
<evidence type="ECO:0000256" key="3">
    <source>
        <dbReference type="ARBA" id="ARBA00023157"/>
    </source>
</evidence>
<evidence type="ECO:0000313" key="7">
    <source>
        <dbReference type="EMBL" id="QOW60846.1"/>
    </source>
</evidence>